<organism evidence="1 2">
    <name type="scientific">Streptomyces griseus subsp. griseus (strain JCM 4626 / CBS 651.72 / NBRC 13350 / KCC S-0626 / ISP 5235)</name>
    <dbReference type="NCBI Taxonomy" id="455632"/>
    <lineage>
        <taxon>Bacteria</taxon>
        <taxon>Bacillati</taxon>
        <taxon>Actinomycetota</taxon>
        <taxon>Actinomycetes</taxon>
        <taxon>Kitasatosporales</taxon>
        <taxon>Streptomycetaceae</taxon>
        <taxon>Streptomyces</taxon>
    </lineage>
</organism>
<name>B1W430_STRGG</name>
<dbReference type="KEGG" id="sgr:SGR_2857"/>
<dbReference type="AlphaFoldDB" id="B1W430"/>
<sequence length="228" mass="24914">MAEKTNAQLTEEVAELRTNLGKKADLSAISGLVTPKDIKATALVTDKEVLATQAWVKEETKSSIWTAVKQPEVVGFVTALAIAKLEITPFINIDPAMEAWLKKRNLERNRFGLIWKVKASELERRLRVVESAEARLVRMEKGLGTLQKLAYEAQTKLAGTNGRITREISASNRRIGVLETTVRRLDSRSTAVQQQARGAANPGPSVGGTASQLAQLEARVNRLTAALS</sequence>
<dbReference type="EMBL" id="AP009493">
    <property type="protein sequence ID" value="BAG19686.1"/>
    <property type="molecule type" value="Genomic_DNA"/>
</dbReference>
<proteinExistence type="predicted"/>
<dbReference type="Proteomes" id="UP000001685">
    <property type="component" value="Chromosome"/>
</dbReference>
<dbReference type="RefSeq" id="WP_012379474.1">
    <property type="nucleotide sequence ID" value="NC_010572.1"/>
</dbReference>
<accession>B1W430</accession>
<protein>
    <submittedName>
        <fullName evidence="1">Uncharacterized protein</fullName>
    </submittedName>
</protein>
<evidence type="ECO:0000313" key="1">
    <source>
        <dbReference type="EMBL" id="BAG19686.1"/>
    </source>
</evidence>
<reference evidence="2" key="1">
    <citation type="journal article" date="2008" name="J. Bacteriol.">
        <title>Genome sequence of the streptomycin-producing microorganism Streptomyces griseus IFO 13350.</title>
        <authorList>
            <person name="Ohnishi Y."/>
            <person name="Ishikawa J."/>
            <person name="Hara H."/>
            <person name="Suzuki H."/>
            <person name="Ikenoya M."/>
            <person name="Ikeda H."/>
            <person name="Yamashita A."/>
            <person name="Hattori M."/>
            <person name="Horinouchi S."/>
        </authorList>
    </citation>
    <scope>NUCLEOTIDE SEQUENCE [LARGE SCALE GENOMIC DNA]</scope>
    <source>
        <strain evidence="2">JCM 4626 / NBRC 13350</strain>
    </source>
</reference>
<dbReference type="HOGENOM" id="CLU_1214245_0_0_11"/>
<gene>
    <name evidence="1" type="ordered locus">SGR_2857</name>
</gene>
<dbReference type="PATRIC" id="fig|455632.4.peg.2919"/>
<evidence type="ECO:0000313" key="2">
    <source>
        <dbReference type="Proteomes" id="UP000001685"/>
    </source>
</evidence>